<evidence type="ECO:0000313" key="1">
    <source>
        <dbReference type="EMBL" id="TFK78834.1"/>
    </source>
</evidence>
<organism evidence="1 2">
    <name type="scientific">Polyporus arcularius HHB13444</name>
    <dbReference type="NCBI Taxonomy" id="1314778"/>
    <lineage>
        <taxon>Eukaryota</taxon>
        <taxon>Fungi</taxon>
        <taxon>Dikarya</taxon>
        <taxon>Basidiomycota</taxon>
        <taxon>Agaricomycotina</taxon>
        <taxon>Agaricomycetes</taxon>
        <taxon>Polyporales</taxon>
        <taxon>Polyporaceae</taxon>
        <taxon>Polyporus</taxon>
    </lineage>
</organism>
<name>A0A5C3NNL0_9APHY</name>
<protein>
    <submittedName>
        <fullName evidence="1">Uncharacterized protein</fullName>
    </submittedName>
</protein>
<dbReference type="Proteomes" id="UP000308197">
    <property type="component" value="Unassembled WGS sequence"/>
</dbReference>
<gene>
    <name evidence="1" type="ORF">K466DRAFT_606628</name>
</gene>
<sequence>MGYPCPSLNSDLLTINGHGIPIKHWGWFHKKCLGAKEFAWEKFVVSERERYETEDLFWAKHSDQEGNRLRFQKILNILKRGCQTDGRKDATDTLWFFNGDLTHPDARGYFHYRRGSNVMVCTKGRSLVQSGGSSSVSMRTSRSDGRLHALLARPPHSPGSTIPRSLRMTQICHLHPELDLQAELE</sequence>
<proteinExistence type="predicted"/>
<evidence type="ECO:0000313" key="2">
    <source>
        <dbReference type="Proteomes" id="UP000308197"/>
    </source>
</evidence>
<dbReference type="InParanoid" id="A0A5C3NNL0"/>
<dbReference type="EMBL" id="ML212303">
    <property type="protein sequence ID" value="TFK78834.1"/>
    <property type="molecule type" value="Genomic_DNA"/>
</dbReference>
<accession>A0A5C3NNL0</accession>
<reference evidence="1 2" key="1">
    <citation type="journal article" date="2019" name="Nat. Ecol. Evol.">
        <title>Megaphylogeny resolves global patterns of mushroom evolution.</title>
        <authorList>
            <person name="Varga T."/>
            <person name="Krizsan K."/>
            <person name="Foldi C."/>
            <person name="Dima B."/>
            <person name="Sanchez-Garcia M."/>
            <person name="Sanchez-Ramirez S."/>
            <person name="Szollosi G.J."/>
            <person name="Szarkandi J.G."/>
            <person name="Papp V."/>
            <person name="Albert L."/>
            <person name="Andreopoulos W."/>
            <person name="Angelini C."/>
            <person name="Antonin V."/>
            <person name="Barry K.W."/>
            <person name="Bougher N.L."/>
            <person name="Buchanan P."/>
            <person name="Buyck B."/>
            <person name="Bense V."/>
            <person name="Catcheside P."/>
            <person name="Chovatia M."/>
            <person name="Cooper J."/>
            <person name="Damon W."/>
            <person name="Desjardin D."/>
            <person name="Finy P."/>
            <person name="Geml J."/>
            <person name="Haridas S."/>
            <person name="Hughes K."/>
            <person name="Justo A."/>
            <person name="Karasinski D."/>
            <person name="Kautmanova I."/>
            <person name="Kiss B."/>
            <person name="Kocsube S."/>
            <person name="Kotiranta H."/>
            <person name="LaButti K.M."/>
            <person name="Lechner B.E."/>
            <person name="Liimatainen K."/>
            <person name="Lipzen A."/>
            <person name="Lukacs Z."/>
            <person name="Mihaltcheva S."/>
            <person name="Morgado L.N."/>
            <person name="Niskanen T."/>
            <person name="Noordeloos M.E."/>
            <person name="Ohm R.A."/>
            <person name="Ortiz-Santana B."/>
            <person name="Ovrebo C."/>
            <person name="Racz N."/>
            <person name="Riley R."/>
            <person name="Savchenko A."/>
            <person name="Shiryaev A."/>
            <person name="Soop K."/>
            <person name="Spirin V."/>
            <person name="Szebenyi C."/>
            <person name="Tomsovsky M."/>
            <person name="Tulloss R.E."/>
            <person name="Uehling J."/>
            <person name="Grigoriev I.V."/>
            <person name="Vagvolgyi C."/>
            <person name="Papp T."/>
            <person name="Martin F.M."/>
            <person name="Miettinen O."/>
            <person name="Hibbett D.S."/>
            <person name="Nagy L.G."/>
        </authorList>
    </citation>
    <scope>NUCLEOTIDE SEQUENCE [LARGE SCALE GENOMIC DNA]</scope>
    <source>
        <strain evidence="1 2">HHB13444</strain>
    </source>
</reference>
<dbReference type="AlphaFoldDB" id="A0A5C3NNL0"/>
<keyword evidence="2" id="KW-1185">Reference proteome</keyword>